<gene>
    <name evidence="1" type="ORF">SAMN05216302_101111</name>
</gene>
<sequence length="547" mass="59692">MSVSFVRQLGAESGVQLNPLRDNSEIPTSGSADRNFGIMMRATRGRIDKSFKVDRGNVLSKLGKGEQVRISALNEAWVHVVEALNNGAYEAVVQRLVTDAAAIKWALVEVDGVTQAITFSVSETEPVAPYLLSIKHLECFNDGIILEFRADEKKTGGSAVANKEITLRLRDSDGVLLYEFLGSLDATAKDDYGNSFYLPDVVAAQTDTVEVSVGVTGTAAAIDPASNAYGYDTSGKEKWATSTALVCFDEGGTAFDAEDYSLARVQLESTPHDFAYISSGGTQSAAMLAQLVQLAFDTNRQLRFDVPGNLGVDAAISFVEALSMGASETAHLLHAFWFPVKCNDPTGINPKGYFGVATLNIAYACGRNSQANARGFAPKNYPIAGRNWAINRLRMEQIVSPSNQQLNALAKAKINPCIWENFSGGGRFVFRDSLTSALVDSSLRKLISVADMSTSIDESVVRYGNDVLQLPMKEALKRLSNFLTELFEGAEASGWLVPSDTPEMEGRAWRFDVRPNAQHPYDRIDCSYWLRYDGTARQIFVTQTLTR</sequence>
<organism evidence="1 2">
    <name type="scientific">Nitrosomonas aestuarii</name>
    <dbReference type="NCBI Taxonomy" id="52441"/>
    <lineage>
        <taxon>Bacteria</taxon>
        <taxon>Pseudomonadati</taxon>
        <taxon>Pseudomonadota</taxon>
        <taxon>Betaproteobacteria</taxon>
        <taxon>Nitrosomonadales</taxon>
        <taxon>Nitrosomonadaceae</taxon>
        <taxon>Nitrosomonas</taxon>
    </lineage>
</organism>
<reference evidence="2" key="1">
    <citation type="submission" date="2016-10" db="EMBL/GenBank/DDBJ databases">
        <authorList>
            <person name="Varghese N."/>
            <person name="Submissions S."/>
        </authorList>
    </citation>
    <scope>NUCLEOTIDE SEQUENCE [LARGE SCALE GENOMIC DNA]</scope>
    <source>
        <strain evidence="2">Nm69</strain>
    </source>
</reference>
<accession>A0A1I4B5W4</accession>
<dbReference type="AlphaFoldDB" id="A0A1I4B5W4"/>
<proteinExistence type="predicted"/>
<dbReference type="OrthoDB" id="5567525at2"/>
<dbReference type="Proteomes" id="UP000199533">
    <property type="component" value="Unassembled WGS sequence"/>
</dbReference>
<evidence type="ECO:0008006" key="3">
    <source>
        <dbReference type="Google" id="ProtNLM"/>
    </source>
</evidence>
<protein>
    <recommendedName>
        <fullName evidence="3">Phage tail sheath protein</fullName>
    </recommendedName>
</protein>
<dbReference type="RefSeq" id="WP_090699050.1">
    <property type="nucleotide sequence ID" value="NZ_FOSP01000011.1"/>
</dbReference>
<evidence type="ECO:0000313" key="2">
    <source>
        <dbReference type="Proteomes" id="UP000199533"/>
    </source>
</evidence>
<name>A0A1I4B5W4_9PROT</name>
<dbReference type="EMBL" id="FOSP01000011">
    <property type="protein sequence ID" value="SFK63299.1"/>
    <property type="molecule type" value="Genomic_DNA"/>
</dbReference>
<evidence type="ECO:0000313" key="1">
    <source>
        <dbReference type="EMBL" id="SFK63299.1"/>
    </source>
</evidence>
<keyword evidence="2" id="KW-1185">Reference proteome</keyword>
<dbReference type="STRING" id="52441.SAMN05216302_101111"/>